<feature type="binding site" evidence="17">
    <location>
        <begin position="108"/>
        <end position="114"/>
    </location>
    <ligand>
        <name>ATP</name>
        <dbReference type="ChEBI" id="CHEBI:30616"/>
    </ligand>
</feature>
<keyword evidence="5 17" id="KW-0547">Nucleotide-binding</keyword>
<dbReference type="GO" id="GO:0009252">
    <property type="term" value="P:peptidoglycan biosynthetic process"/>
    <property type="evidence" value="ECO:0007669"/>
    <property type="project" value="UniProtKB-UniRule"/>
</dbReference>
<feature type="binding site" evidence="17">
    <location>
        <position position="376"/>
    </location>
    <ligand>
        <name>meso-2,6-diaminopimelate</name>
        <dbReference type="ChEBI" id="CHEBI:57791"/>
    </ligand>
</feature>
<evidence type="ECO:0000256" key="8">
    <source>
        <dbReference type="ARBA" id="ARBA00022984"/>
    </source>
</evidence>
<evidence type="ECO:0000256" key="14">
    <source>
        <dbReference type="ARBA" id="ARBA00075482"/>
    </source>
</evidence>
<keyword evidence="6 17" id="KW-0067">ATP-binding</keyword>
<dbReference type="Gene3D" id="3.40.1390.10">
    <property type="entry name" value="MurE/MurF, N-terminal domain"/>
    <property type="match status" value="1"/>
</dbReference>
<evidence type="ECO:0000256" key="11">
    <source>
        <dbReference type="ARBA" id="ARBA00050251"/>
    </source>
</evidence>
<feature type="domain" description="Mur ligase N-terminal catalytic" evidence="19">
    <location>
        <begin position="22"/>
        <end position="80"/>
    </location>
</feature>
<evidence type="ECO:0000256" key="18">
    <source>
        <dbReference type="RuleBase" id="RU004135"/>
    </source>
</evidence>
<keyword evidence="17" id="KW-0460">Magnesium</keyword>
<keyword evidence="3 17" id="KW-0436">Ligase</keyword>
<feature type="binding site" evidence="17">
    <location>
        <begin position="400"/>
        <end position="403"/>
    </location>
    <ligand>
        <name>meso-2,6-diaminopimelate</name>
        <dbReference type="ChEBI" id="CHEBI:57791"/>
    </ligand>
</feature>
<comment type="PTM">
    <text evidence="17">Carboxylation is probably crucial for Mg(2+) binding and, consequently, for the gamma-phosphate positioning of ATP.</text>
</comment>
<dbReference type="PANTHER" id="PTHR23135">
    <property type="entry name" value="MUR LIGASE FAMILY MEMBER"/>
    <property type="match status" value="1"/>
</dbReference>
<evidence type="ECO:0000256" key="1">
    <source>
        <dbReference type="ARBA" id="ARBA00005898"/>
    </source>
</evidence>
<dbReference type="GO" id="GO:0071555">
    <property type="term" value="P:cell wall organization"/>
    <property type="evidence" value="ECO:0007669"/>
    <property type="project" value="UniProtKB-KW"/>
</dbReference>
<dbReference type="SUPFAM" id="SSF53244">
    <property type="entry name" value="MurD-like peptide ligases, peptide-binding domain"/>
    <property type="match status" value="1"/>
</dbReference>
<evidence type="ECO:0000313" key="22">
    <source>
        <dbReference type="EMBL" id="HDD52525.1"/>
    </source>
</evidence>
<dbReference type="GO" id="GO:0008360">
    <property type="term" value="P:regulation of cell shape"/>
    <property type="evidence" value="ECO:0007669"/>
    <property type="project" value="UniProtKB-KW"/>
</dbReference>
<evidence type="ECO:0000256" key="17">
    <source>
        <dbReference type="HAMAP-Rule" id="MF_00208"/>
    </source>
</evidence>
<evidence type="ECO:0000256" key="13">
    <source>
        <dbReference type="ARBA" id="ARBA00072883"/>
    </source>
</evidence>
<dbReference type="Gene3D" id="3.40.1190.10">
    <property type="entry name" value="Mur-like, catalytic domain"/>
    <property type="match status" value="1"/>
</dbReference>
<feature type="binding site" evidence="17">
    <location>
        <position position="185"/>
    </location>
    <ligand>
        <name>UDP-N-acetyl-alpha-D-muramoyl-L-alanyl-D-glutamate</name>
        <dbReference type="ChEBI" id="CHEBI:83900"/>
    </ligand>
</feature>
<comment type="similarity">
    <text evidence="1 17">Belongs to the MurCDEF family. MurE subfamily.</text>
</comment>
<dbReference type="Proteomes" id="UP000885690">
    <property type="component" value="Unassembled WGS sequence"/>
</dbReference>
<comment type="function">
    <text evidence="17">Catalyzes the addition of meso-diaminopimelic acid to the nucleotide precursor UDP-N-acetylmuramoyl-L-alanyl-D-glutamate (UMAG) in the biosynthesis of bacterial cell-wall peptidoglycan.</text>
</comment>
<comment type="cofactor">
    <cofactor evidence="17">
        <name>Mg(2+)</name>
        <dbReference type="ChEBI" id="CHEBI:18420"/>
    </cofactor>
</comment>
<dbReference type="InterPro" id="IPR000713">
    <property type="entry name" value="Mur_ligase_N"/>
</dbReference>
<evidence type="ECO:0000256" key="10">
    <source>
        <dbReference type="ARBA" id="ARBA00023316"/>
    </source>
</evidence>
<dbReference type="InterPro" id="IPR018109">
    <property type="entry name" value="Folylpolyglutamate_synth_CS"/>
</dbReference>
<feature type="domain" description="Mur ligase central" evidence="21">
    <location>
        <begin position="106"/>
        <end position="304"/>
    </location>
</feature>
<proteinExistence type="inferred from homology"/>
<dbReference type="InterPro" id="IPR004101">
    <property type="entry name" value="Mur_ligase_C"/>
</dbReference>
<keyword evidence="2 17" id="KW-0963">Cytoplasm</keyword>
<dbReference type="GO" id="GO:0000287">
    <property type="term" value="F:magnesium ion binding"/>
    <property type="evidence" value="ECO:0007669"/>
    <property type="project" value="UniProtKB-UniRule"/>
</dbReference>
<evidence type="ECO:0000256" key="2">
    <source>
        <dbReference type="ARBA" id="ARBA00022490"/>
    </source>
</evidence>
<evidence type="ECO:0000256" key="15">
    <source>
        <dbReference type="ARBA" id="ARBA00076158"/>
    </source>
</evidence>
<feature type="domain" description="Mur ligase C-terminal" evidence="20">
    <location>
        <begin position="327"/>
        <end position="451"/>
    </location>
</feature>
<dbReference type="GO" id="GO:0005737">
    <property type="term" value="C:cytoplasm"/>
    <property type="evidence" value="ECO:0007669"/>
    <property type="project" value="UniProtKB-SubCell"/>
</dbReference>
<feature type="modified residue" description="N6-carboxylysine" evidence="17">
    <location>
        <position position="217"/>
    </location>
</feature>
<keyword evidence="4 17" id="KW-0132">Cell division</keyword>
<evidence type="ECO:0000256" key="4">
    <source>
        <dbReference type="ARBA" id="ARBA00022618"/>
    </source>
</evidence>
<dbReference type="NCBIfam" id="NF001126">
    <property type="entry name" value="PRK00139.1-4"/>
    <property type="match status" value="1"/>
</dbReference>
<keyword evidence="7 17" id="KW-0133">Cell shape</keyword>
<comment type="pathway">
    <text evidence="17 18">Cell wall biogenesis; peptidoglycan biosynthesis.</text>
</comment>
<dbReference type="GO" id="GO:0004326">
    <property type="term" value="F:tetrahydrofolylpolyglutamate synthase activity"/>
    <property type="evidence" value="ECO:0007669"/>
    <property type="project" value="InterPro"/>
</dbReference>
<comment type="subcellular location">
    <subcellularLocation>
        <location evidence="17 18">Cytoplasm</location>
    </subcellularLocation>
</comment>
<evidence type="ECO:0000259" key="20">
    <source>
        <dbReference type="Pfam" id="PF02875"/>
    </source>
</evidence>
<evidence type="ECO:0000256" key="12">
    <source>
        <dbReference type="ARBA" id="ARBA00066633"/>
    </source>
</evidence>
<comment type="caution">
    <text evidence="17">Lacks conserved residue(s) required for the propagation of feature annotation.</text>
</comment>
<keyword evidence="9 17" id="KW-0131">Cell cycle</keyword>
<feature type="binding site" evidence="17">
    <location>
        <position position="30"/>
    </location>
    <ligand>
        <name>UDP-N-acetyl-alpha-D-muramoyl-L-alanyl-D-glutamate</name>
        <dbReference type="ChEBI" id="CHEBI:83900"/>
    </ligand>
</feature>
<organism evidence="22">
    <name type="scientific">Thermosulfidibacter takaii</name>
    <dbReference type="NCBI Taxonomy" id="412593"/>
    <lineage>
        <taxon>Bacteria</taxon>
        <taxon>Pseudomonadati</taxon>
        <taxon>Thermosulfidibacterota</taxon>
        <taxon>Thermosulfidibacteria</taxon>
        <taxon>Thermosulfidibacterales</taxon>
        <taxon>Thermosulfidibacteraceae</taxon>
    </lineage>
</organism>
<comment type="caution">
    <text evidence="22">The sequence shown here is derived from an EMBL/GenBank/DDBJ whole genome shotgun (WGS) entry which is preliminary data.</text>
</comment>
<dbReference type="InterPro" id="IPR036615">
    <property type="entry name" value="Mur_ligase_C_dom_sf"/>
</dbReference>
<accession>A0A7C0Y779</accession>
<dbReference type="PROSITE" id="PS01011">
    <property type="entry name" value="FOLYLPOLYGLU_SYNT_1"/>
    <property type="match status" value="1"/>
</dbReference>
<feature type="binding site" evidence="17">
    <location>
        <position position="449"/>
    </location>
    <ligand>
        <name>meso-2,6-diaminopimelate</name>
        <dbReference type="ChEBI" id="CHEBI:57791"/>
    </ligand>
</feature>
<dbReference type="InterPro" id="IPR013221">
    <property type="entry name" value="Mur_ligase_cen"/>
</dbReference>
<dbReference type="NCBIfam" id="NF001124">
    <property type="entry name" value="PRK00139.1-2"/>
    <property type="match status" value="1"/>
</dbReference>
<evidence type="ECO:0000256" key="9">
    <source>
        <dbReference type="ARBA" id="ARBA00023306"/>
    </source>
</evidence>
<feature type="binding site" evidence="17">
    <location>
        <position position="453"/>
    </location>
    <ligand>
        <name>meso-2,6-diaminopimelate</name>
        <dbReference type="ChEBI" id="CHEBI:57791"/>
    </ligand>
</feature>
<keyword evidence="8 17" id="KW-0573">Peptidoglycan synthesis</keyword>
<dbReference type="PANTHER" id="PTHR23135:SF4">
    <property type="entry name" value="UDP-N-ACETYLMURAMOYL-L-ALANYL-D-GLUTAMATE--2,6-DIAMINOPIMELATE LIGASE MURE HOMOLOG, CHLOROPLASTIC"/>
    <property type="match status" value="1"/>
</dbReference>
<dbReference type="UniPathway" id="UPA00219"/>
<evidence type="ECO:0000256" key="5">
    <source>
        <dbReference type="ARBA" id="ARBA00022741"/>
    </source>
</evidence>
<dbReference type="EMBL" id="DQWS01000019">
    <property type="protein sequence ID" value="HDD52525.1"/>
    <property type="molecule type" value="Genomic_DNA"/>
</dbReference>
<dbReference type="GO" id="GO:0005524">
    <property type="term" value="F:ATP binding"/>
    <property type="evidence" value="ECO:0007669"/>
    <property type="project" value="UniProtKB-UniRule"/>
</dbReference>
<feature type="binding site" evidence="17">
    <location>
        <begin position="150"/>
        <end position="151"/>
    </location>
    <ligand>
        <name>UDP-N-acetyl-alpha-D-muramoyl-L-alanyl-D-glutamate</name>
        <dbReference type="ChEBI" id="CHEBI:83900"/>
    </ligand>
</feature>
<dbReference type="HAMAP" id="MF_00208">
    <property type="entry name" value="MurE"/>
    <property type="match status" value="1"/>
</dbReference>
<dbReference type="Pfam" id="PF01225">
    <property type="entry name" value="Mur_ligase"/>
    <property type="match status" value="1"/>
</dbReference>
<comment type="catalytic activity">
    <reaction evidence="11 17">
        <text>UDP-N-acetyl-alpha-D-muramoyl-L-alanyl-D-glutamate + meso-2,6-diaminopimelate + ATP = UDP-N-acetyl-alpha-D-muramoyl-L-alanyl-gamma-D-glutamyl-meso-2,6-diaminopimelate + ADP + phosphate + H(+)</text>
        <dbReference type="Rhea" id="RHEA:23676"/>
        <dbReference type="ChEBI" id="CHEBI:15378"/>
        <dbReference type="ChEBI" id="CHEBI:30616"/>
        <dbReference type="ChEBI" id="CHEBI:43474"/>
        <dbReference type="ChEBI" id="CHEBI:57791"/>
        <dbReference type="ChEBI" id="CHEBI:83900"/>
        <dbReference type="ChEBI" id="CHEBI:83905"/>
        <dbReference type="ChEBI" id="CHEBI:456216"/>
        <dbReference type="EC" id="6.3.2.13"/>
    </reaction>
</comment>
<dbReference type="Gene3D" id="3.90.190.20">
    <property type="entry name" value="Mur ligase, C-terminal domain"/>
    <property type="match status" value="1"/>
</dbReference>
<dbReference type="NCBIfam" id="TIGR01085">
    <property type="entry name" value="murE"/>
    <property type="match status" value="1"/>
</dbReference>
<dbReference type="SUPFAM" id="SSF63418">
    <property type="entry name" value="MurE/MurF N-terminal domain"/>
    <property type="match status" value="1"/>
</dbReference>
<dbReference type="InterPro" id="IPR036565">
    <property type="entry name" value="Mur-like_cat_sf"/>
</dbReference>
<dbReference type="InterPro" id="IPR035911">
    <property type="entry name" value="MurE/MurF_N"/>
</dbReference>
<name>A0A7C0Y779_9BACT</name>
<dbReference type="GO" id="GO:0051301">
    <property type="term" value="P:cell division"/>
    <property type="evidence" value="ECO:0007669"/>
    <property type="project" value="UniProtKB-KW"/>
</dbReference>
<dbReference type="Pfam" id="PF02875">
    <property type="entry name" value="Mur_ligase_C"/>
    <property type="match status" value="1"/>
</dbReference>
<gene>
    <name evidence="17" type="primary">murE</name>
    <name evidence="22" type="ORF">ENF32_00435</name>
</gene>
<dbReference type="SUPFAM" id="SSF53623">
    <property type="entry name" value="MurD-like peptide ligases, catalytic domain"/>
    <property type="match status" value="1"/>
</dbReference>
<feature type="short sequence motif" description="Meso-diaminopimelate recognition motif" evidence="17">
    <location>
        <begin position="400"/>
        <end position="403"/>
    </location>
</feature>
<dbReference type="InterPro" id="IPR005761">
    <property type="entry name" value="UDP-N-AcMur-Glu-dNH2Pim_ligase"/>
</dbReference>
<protein>
    <recommendedName>
        <fullName evidence="13 17">UDP-N-acetylmuramoyl-L-alanyl-D-glutamate--2,6-diaminopimelate ligase</fullName>
        <ecNumber evidence="12 17">6.3.2.13</ecNumber>
    </recommendedName>
    <alternativeName>
        <fullName evidence="14 17">Meso-A2pm-adding enzyme</fullName>
    </alternativeName>
    <alternativeName>
        <fullName evidence="15 17">Meso-diaminopimelate-adding enzyme</fullName>
    </alternativeName>
    <alternativeName>
        <fullName evidence="16 17">UDP-MurNAc-L-Ala-D-Glu:meso-diaminopimelate ligase</fullName>
    </alternativeName>
    <alternativeName>
        <fullName evidence="17">UDP-MurNAc-tripeptide synthetase</fullName>
    </alternativeName>
    <alternativeName>
        <fullName evidence="17">UDP-N-acetylmuramyl-tripeptide synthetase</fullName>
    </alternativeName>
</protein>
<dbReference type="Pfam" id="PF08245">
    <property type="entry name" value="Mur_ligase_M"/>
    <property type="match status" value="1"/>
</dbReference>
<dbReference type="EC" id="6.3.2.13" evidence="12 17"/>
<dbReference type="AlphaFoldDB" id="A0A7C0Y779"/>
<dbReference type="FunFam" id="3.90.190.20:FF:000006">
    <property type="entry name" value="UDP-N-acetylmuramoyl-L-alanyl-D-glutamate--2,6-diaminopimelate ligase"/>
    <property type="match status" value="1"/>
</dbReference>
<evidence type="ECO:0000256" key="7">
    <source>
        <dbReference type="ARBA" id="ARBA00022960"/>
    </source>
</evidence>
<evidence type="ECO:0000256" key="6">
    <source>
        <dbReference type="ARBA" id="ARBA00022840"/>
    </source>
</evidence>
<feature type="binding site" evidence="17">
    <location>
        <position position="177"/>
    </location>
    <ligand>
        <name>UDP-N-acetyl-alpha-D-muramoyl-L-alanyl-D-glutamate</name>
        <dbReference type="ChEBI" id="CHEBI:83900"/>
    </ligand>
</feature>
<evidence type="ECO:0000259" key="19">
    <source>
        <dbReference type="Pfam" id="PF01225"/>
    </source>
</evidence>
<evidence type="ECO:0000256" key="16">
    <source>
        <dbReference type="ARBA" id="ARBA00081560"/>
    </source>
</evidence>
<dbReference type="GO" id="GO:0008765">
    <property type="term" value="F:UDP-N-acetylmuramoylalanyl-D-glutamate-2,6-diaminopimelate ligase activity"/>
    <property type="evidence" value="ECO:0007669"/>
    <property type="project" value="UniProtKB-UniRule"/>
</dbReference>
<evidence type="ECO:0000256" key="3">
    <source>
        <dbReference type="ARBA" id="ARBA00022598"/>
    </source>
</evidence>
<sequence>MELLELFRGLGVSLPSHLKGLEIKGITDDSREVEPGYVFVCIRGFATDGHLHASQAVEKGAKVLVVEEELDLPVPQIRVKDTRWLLPFLARNFYGNPHEALTLIGVTGTNGKTTVTHLITHVLEEMGERTLLVGTVAYKMGGRLMKAERTTPPPLVLWRFLKEALTEGISYVVMEVSSHALTLGRVEGLQFHVSVFTNLSRDHLDFHRTMDHYYWAKKNLFTHHTLGPSFINLDDPYGRRLVVELDSGAVGYSLEREAPVKGEMKDLEVDGLVMEVTEPRGRFVVRSPLVGRHNALNILAAWGVLSSLGVGPLEMGRSLEVFRGVEGRLERVENTRGVGVFVDYAHTPDALRVVLEALRPITKGELVVVFGCGGDRDRGKRPLMGAVASDLADVVVITSDNPRSEDPMAIIQDILEGVKGEAVVEPQRDRAIRLALEGRGPGDVVLIAGKGHEDYQIVGDDVYPFSDRKVAEEALEDLGWR</sequence>
<reference evidence="22" key="1">
    <citation type="journal article" date="2020" name="mSystems">
        <title>Genome- and Community-Level Interaction Insights into Carbon Utilization and Element Cycling Functions of Hydrothermarchaeota in Hydrothermal Sediment.</title>
        <authorList>
            <person name="Zhou Z."/>
            <person name="Liu Y."/>
            <person name="Xu W."/>
            <person name="Pan J."/>
            <person name="Luo Z.H."/>
            <person name="Li M."/>
        </authorList>
    </citation>
    <scope>NUCLEOTIDE SEQUENCE [LARGE SCALE GENOMIC DNA]</scope>
    <source>
        <strain evidence="22">HyVt-115</strain>
    </source>
</reference>
<keyword evidence="10 17" id="KW-0961">Cell wall biogenesis/degradation</keyword>
<evidence type="ECO:0000259" key="21">
    <source>
        <dbReference type="Pfam" id="PF08245"/>
    </source>
</evidence>